<dbReference type="SUPFAM" id="SSF63411">
    <property type="entry name" value="LuxS/MPP-like metallohydrolase"/>
    <property type="match status" value="1"/>
</dbReference>
<dbReference type="PANTHER" id="PTHR11851:SF49">
    <property type="entry name" value="MITOCHONDRIAL-PROCESSING PEPTIDASE SUBUNIT ALPHA"/>
    <property type="match status" value="1"/>
</dbReference>
<dbReference type="Pfam" id="PF00675">
    <property type="entry name" value="Peptidase_M16"/>
    <property type="match status" value="1"/>
</dbReference>
<evidence type="ECO:0000259" key="3">
    <source>
        <dbReference type="Pfam" id="PF00675"/>
    </source>
</evidence>
<dbReference type="PANTHER" id="PTHR11851">
    <property type="entry name" value="METALLOPROTEASE"/>
    <property type="match status" value="1"/>
</dbReference>
<evidence type="ECO:0000256" key="2">
    <source>
        <dbReference type="SAM" id="MobiDB-lite"/>
    </source>
</evidence>
<dbReference type="InterPro" id="IPR050361">
    <property type="entry name" value="MPP/UQCRC_Complex"/>
</dbReference>
<dbReference type="InterPro" id="IPR011765">
    <property type="entry name" value="Pept_M16_N"/>
</dbReference>
<feature type="domain" description="Peptidase M16 N-terminal" evidence="3">
    <location>
        <begin position="55"/>
        <end position="106"/>
    </location>
</feature>
<sequence length="125" mass="13322">MRRLCSLAGGRSRTYAERFPSLLDPLPGLRSPPALHDEDPPPPHTEVTTLPNGVRIASQDIPGPMCCVGVTVAAGSVHETPSSAGAAHMLERLAFHETRNRSLGEIKVKVVLCPLSWMICCSLGG</sequence>
<proteinExistence type="inferred from homology"/>
<dbReference type="EMBL" id="JAUUTY010000001">
    <property type="protein sequence ID" value="KAK1691690.1"/>
    <property type="molecule type" value="Genomic_DNA"/>
</dbReference>
<evidence type="ECO:0000313" key="4">
    <source>
        <dbReference type="EMBL" id="KAK1691690.1"/>
    </source>
</evidence>
<evidence type="ECO:0000313" key="5">
    <source>
        <dbReference type="Proteomes" id="UP001231189"/>
    </source>
</evidence>
<dbReference type="InterPro" id="IPR011249">
    <property type="entry name" value="Metalloenz_LuxS/M16"/>
</dbReference>
<name>A0AAD8TQ21_LOLMU</name>
<protein>
    <recommendedName>
        <fullName evidence="3">Peptidase M16 N-terminal domain-containing protein</fullName>
    </recommendedName>
</protein>
<feature type="region of interest" description="Disordered" evidence="2">
    <location>
        <begin position="22"/>
        <end position="49"/>
    </location>
</feature>
<dbReference type="GO" id="GO:0046872">
    <property type="term" value="F:metal ion binding"/>
    <property type="evidence" value="ECO:0007669"/>
    <property type="project" value="InterPro"/>
</dbReference>
<reference evidence="4" key="1">
    <citation type="submission" date="2023-07" db="EMBL/GenBank/DDBJ databases">
        <title>A chromosome-level genome assembly of Lolium multiflorum.</title>
        <authorList>
            <person name="Chen Y."/>
            <person name="Copetti D."/>
            <person name="Kolliker R."/>
            <person name="Studer B."/>
        </authorList>
    </citation>
    <scope>NUCLEOTIDE SEQUENCE</scope>
    <source>
        <strain evidence="4">02402/16</strain>
        <tissue evidence="4">Leaf</tissue>
    </source>
</reference>
<dbReference type="Gene3D" id="3.30.830.10">
    <property type="entry name" value="Metalloenzyme, LuxS/M16 peptidase-like"/>
    <property type="match status" value="1"/>
</dbReference>
<accession>A0AAD8TQ21</accession>
<gene>
    <name evidence="4" type="ORF">QYE76_008387</name>
</gene>
<comment type="caution">
    <text evidence="4">The sequence shown here is derived from an EMBL/GenBank/DDBJ whole genome shotgun (WGS) entry which is preliminary data.</text>
</comment>
<dbReference type="Proteomes" id="UP001231189">
    <property type="component" value="Unassembled WGS sequence"/>
</dbReference>
<organism evidence="4 5">
    <name type="scientific">Lolium multiflorum</name>
    <name type="common">Italian ryegrass</name>
    <name type="synonym">Lolium perenne subsp. multiflorum</name>
    <dbReference type="NCBI Taxonomy" id="4521"/>
    <lineage>
        <taxon>Eukaryota</taxon>
        <taxon>Viridiplantae</taxon>
        <taxon>Streptophyta</taxon>
        <taxon>Embryophyta</taxon>
        <taxon>Tracheophyta</taxon>
        <taxon>Spermatophyta</taxon>
        <taxon>Magnoliopsida</taxon>
        <taxon>Liliopsida</taxon>
        <taxon>Poales</taxon>
        <taxon>Poaceae</taxon>
        <taxon>BOP clade</taxon>
        <taxon>Pooideae</taxon>
        <taxon>Poodae</taxon>
        <taxon>Poeae</taxon>
        <taxon>Poeae Chloroplast Group 2 (Poeae type)</taxon>
        <taxon>Loliodinae</taxon>
        <taxon>Loliinae</taxon>
        <taxon>Lolium</taxon>
    </lineage>
</organism>
<dbReference type="GO" id="GO:0005739">
    <property type="term" value="C:mitochondrion"/>
    <property type="evidence" value="ECO:0007669"/>
    <property type="project" value="TreeGrafter"/>
</dbReference>
<evidence type="ECO:0000256" key="1">
    <source>
        <dbReference type="ARBA" id="ARBA00007261"/>
    </source>
</evidence>
<dbReference type="AlphaFoldDB" id="A0AAD8TQ21"/>
<keyword evidence="5" id="KW-1185">Reference proteome</keyword>
<comment type="similarity">
    <text evidence="1">Belongs to the peptidase M16 family.</text>
</comment>